<accession>A0AAU8PXR1</accession>
<dbReference type="KEGG" id="dku:Desku_2453"/>
<evidence type="ECO:0000313" key="2">
    <source>
        <dbReference type="EMBL" id="AEG15984.1"/>
    </source>
</evidence>
<dbReference type="Proteomes" id="UP000009229">
    <property type="component" value="Chromosome"/>
</dbReference>
<sequence length="137" mass="14909">MLNEVVATYGAVFVLVVFVLGCAMLVGLTGEWYALQNEAAFLAASQAKYGGYTQEANVDLQRFVSERHIDRSRLSVEVSAPGSPVPWGTPVTARVTYNFPFRLGKWASFDVPVTGAGRAVSAYVPGAYDVTYTYPSW</sequence>
<feature type="transmembrane region" description="Helical" evidence="1">
    <location>
        <begin position="6"/>
        <end position="28"/>
    </location>
</feature>
<dbReference type="EMBL" id="CP002770">
    <property type="protein sequence ID" value="AEG15984.1"/>
    <property type="molecule type" value="Genomic_DNA"/>
</dbReference>
<gene>
    <name evidence="2" type="ordered locus">Desku_2453</name>
</gene>
<dbReference type="RefSeq" id="WP_013823495.1">
    <property type="nucleotide sequence ID" value="NC_015573.1"/>
</dbReference>
<evidence type="ECO:0000313" key="3">
    <source>
        <dbReference type="Proteomes" id="UP000009229"/>
    </source>
</evidence>
<proteinExistence type="predicted"/>
<keyword evidence="1" id="KW-1133">Transmembrane helix</keyword>
<dbReference type="AlphaFoldDB" id="A0AAU8PXR1"/>
<name>A0AAU8PXR1_DESK7</name>
<keyword evidence="1" id="KW-0472">Membrane</keyword>
<organism evidence="2 3">
    <name type="scientific">Desulfofundulus kuznetsovii (strain DSM 6115 / VKM B-1805 / 17)</name>
    <name type="common">Desulfotomaculum kuznetsovii</name>
    <dbReference type="NCBI Taxonomy" id="760568"/>
    <lineage>
        <taxon>Bacteria</taxon>
        <taxon>Bacillati</taxon>
        <taxon>Bacillota</taxon>
        <taxon>Clostridia</taxon>
        <taxon>Eubacteriales</taxon>
        <taxon>Peptococcaceae</taxon>
        <taxon>Desulfofundulus</taxon>
    </lineage>
</organism>
<protein>
    <recommendedName>
        <fullName evidence="4">Flp pilus-assembly TadG-like N-terminal domain-containing protein</fullName>
    </recommendedName>
</protein>
<evidence type="ECO:0008006" key="4">
    <source>
        <dbReference type="Google" id="ProtNLM"/>
    </source>
</evidence>
<keyword evidence="3" id="KW-1185">Reference proteome</keyword>
<evidence type="ECO:0000256" key="1">
    <source>
        <dbReference type="SAM" id="Phobius"/>
    </source>
</evidence>
<keyword evidence="1" id="KW-0812">Transmembrane</keyword>
<reference evidence="3" key="1">
    <citation type="submission" date="2011-05" db="EMBL/GenBank/DDBJ databases">
        <title>Complete sequence of Desulfotomaculum kuznetsovii DSM 6115.</title>
        <authorList>
            <person name="Lucas S."/>
            <person name="Han J."/>
            <person name="Lapidus A."/>
            <person name="Cheng J.-F."/>
            <person name="Goodwin L."/>
            <person name="Pitluck S."/>
            <person name="Peters L."/>
            <person name="Mikhailova N."/>
            <person name="Lu M."/>
            <person name="Saunders E."/>
            <person name="Han C."/>
            <person name="Tapia R."/>
            <person name="Land M."/>
            <person name="Hauser L."/>
            <person name="Kyrpides N."/>
            <person name="Ivanova N."/>
            <person name="Pagani I."/>
            <person name="Nazina T."/>
            <person name="Ivanova A."/>
            <person name="Parshina S."/>
            <person name="Kuever J."/>
            <person name="Muyzer G."/>
            <person name="Plugge C."/>
            <person name="Stams A."/>
            <person name="Woyke T."/>
        </authorList>
    </citation>
    <scope>NUCLEOTIDE SEQUENCE [LARGE SCALE GENOMIC DNA]</scope>
    <source>
        <strain evidence="3">DSM 6115 / VKM B-1805 / 17</strain>
    </source>
</reference>